<protein>
    <submittedName>
        <fullName evidence="1">Pyrroline-5-carboxylate reductase</fullName>
    </submittedName>
</protein>
<dbReference type="KEGG" id="rtg:NCTC13098_04287"/>
<dbReference type="InterPro" id="IPR036291">
    <property type="entry name" value="NAD(P)-bd_dom_sf"/>
</dbReference>
<organism evidence="1 2">
    <name type="scientific">Raoultella terrigena</name>
    <name type="common">Klebsiella terrigena</name>
    <dbReference type="NCBI Taxonomy" id="577"/>
    <lineage>
        <taxon>Bacteria</taxon>
        <taxon>Pseudomonadati</taxon>
        <taxon>Pseudomonadota</taxon>
        <taxon>Gammaproteobacteria</taxon>
        <taxon>Enterobacterales</taxon>
        <taxon>Enterobacteriaceae</taxon>
        <taxon>Klebsiella/Raoultella group</taxon>
        <taxon>Raoultella</taxon>
    </lineage>
</organism>
<dbReference type="EMBL" id="LR131271">
    <property type="protein sequence ID" value="VDR27912.1"/>
    <property type="molecule type" value="Genomic_DNA"/>
</dbReference>
<dbReference type="Gene3D" id="3.40.50.720">
    <property type="entry name" value="NAD(P)-binding Rossmann-like Domain"/>
    <property type="match status" value="1"/>
</dbReference>
<dbReference type="AlphaFoldDB" id="A0A3P8KYZ5"/>
<reference evidence="1 2" key="1">
    <citation type="submission" date="2018-12" db="EMBL/GenBank/DDBJ databases">
        <authorList>
            <consortium name="Pathogen Informatics"/>
        </authorList>
    </citation>
    <scope>NUCLEOTIDE SEQUENCE [LARGE SCALE GENOMIC DNA]</scope>
    <source>
        <strain evidence="1 2">NCTC13098</strain>
    </source>
</reference>
<proteinExistence type="predicted"/>
<accession>A0A3P8KYZ5</accession>
<dbReference type="Proteomes" id="UP000274346">
    <property type="component" value="Chromosome"/>
</dbReference>
<sequence>MGVDALTEQLVRGFFRARPDAQLFLYPGKSRIAQMLAGEFPCWTLDSPGSVIDEADVVIINAGPEALYELAKHLQLRGSQTLISLVPAIRTQTLRRLFRHEDCVRLMLAFTDEINKSAVILTAADDDIQRLFSLLGPLCVLADEAEFDSVTTGFR</sequence>
<dbReference type="SUPFAM" id="SSF51735">
    <property type="entry name" value="NAD(P)-binding Rossmann-fold domains"/>
    <property type="match status" value="1"/>
</dbReference>
<evidence type="ECO:0000313" key="2">
    <source>
        <dbReference type="Proteomes" id="UP000274346"/>
    </source>
</evidence>
<evidence type="ECO:0000313" key="1">
    <source>
        <dbReference type="EMBL" id="VDR27912.1"/>
    </source>
</evidence>
<gene>
    <name evidence="1" type="ORF">NCTC13098_04287</name>
</gene>
<name>A0A3P8KYZ5_RAOTE</name>